<dbReference type="InterPro" id="IPR037047">
    <property type="entry name" value="PITH_dom_sf"/>
</dbReference>
<dbReference type="Pfam" id="PF06201">
    <property type="entry name" value="PITH"/>
    <property type="match status" value="1"/>
</dbReference>
<feature type="domain" description="PITH" evidence="3">
    <location>
        <begin position="22"/>
        <end position="198"/>
    </location>
</feature>
<dbReference type="PROSITE" id="PS51532">
    <property type="entry name" value="PITH"/>
    <property type="match status" value="1"/>
</dbReference>
<dbReference type="AlphaFoldDB" id="A0A8H4WXD0"/>
<reference evidence="4" key="2">
    <citation type="submission" date="2020-05" db="EMBL/GenBank/DDBJ databases">
        <authorList>
            <person name="Kim H.-S."/>
            <person name="Proctor R.H."/>
            <person name="Brown D.W."/>
        </authorList>
    </citation>
    <scope>NUCLEOTIDE SEQUENCE</scope>
    <source>
        <strain evidence="4">NRRL 45417</strain>
    </source>
</reference>
<reference evidence="4" key="1">
    <citation type="journal article" date="2020" name="BMC Genomics">
        <title>Correction to: Identification and distribution of gene clusters required for synthesis of sphingolipid metabolism inhibitors in diverse species of the filamentous fungus Fusarium.</title>
        <authorList>
            <person name="Kim H.S."/>
            <person name="Lohmar J.M."/>
            <person name="Busman M."/>
            <person name="Brown D.W."/>
            <person name="Naumann T.A."/>
            <person name="Divon H.H."/>
            <person name="Lysoe E."/>
            <person name="Uhlig S."/>
            <person name="Proctor R.H."/>
        </authorList>
    </citation>
    <scope>NUCLEOTIDE SEQUENCE</scope>
    <source>
        <strain evidence="4">NRRL 45417</strain>
    </source>
</reference>
<dbReference type="InterPro" id="IPR008979">
    <property type="entry name" value="Galactose-bd-like_sf"/>
</dbReference>
<evidence type="ECO:0000256" key="1">
    <source>
        <dbReference type="ARBA" id="ARBA00025788"/>
    </source>
</evidence>
<evidence type="ECO:0000259" key="3">
    <source>
        <dbReference type="PROSITE" id="PS51532"/>
    </source>
</evidence>
<dbReference type="InterPro" id="IPR010400">
    <property type="entry name" value="PITH_dom"/>
</dbReference>
<dbReference type="Gene3D" id="2.60.120.470">
    <property type="entry name" value="PITH domain"/>
    <property type="match status" value="1"/>
</dbReference>
<protein>
    <recommendedName>
        <fullName evidence="3">PITH domain-containing protein</fullName>
    </recommendedName>
</protein>
<sequence length="260" mass="28766">MSHCHDEHSGHGHDHDHEHDHSDDITPAVQFSLYSQINFDHIVTLNEAQRDAGQKIVKKTWQERLSVEPELESDVDEQLLMTVPFTAQIKLHSILIRTSPSASAPKTLHLFINRDDLDFAAAEESEPIQTLELSQTSDLQEIPVKRALFGKVQRLVLFFADNFGDGDEDVTRISYIGFKGEWTQLGRAPTNIIYEAAANPGDHKLKAGNSPGAAKALQYLNLTQNLSPLSSDPTHRPQYPTHGGPIALLDSVTAAVDTPP</sequence>
<evidence type="ECO:0000313" key="4">
    <source>
        <dbReference type="EMBL" id="KAF4953882.1"/>
    </source>
</evidence>
<dbReference type="Proteomes" id="UP000604273">
    <property type="component" value="Unassembled WGS sequence"/>
</dbReference>
<dbReference type="PANTHER" id="PTHR12175">
    <property type="entry name" value="AD039 HT014 THIOREDOXIN FAMILY TRP26"/>
    <property type="match status" value="1"/>
</dbReference>
<keyword evidence="5" id="KW-1185">Reference proteome</keyword>
<comment type="caution">
    <text evidence="4">The sequence shown here is derived from an EMBL/GenBank/DDBJ whole genome shotgun (WGS) entry which is preliminary data.</text>
</comment>
<feature type="region of interest" description="Disordered" evidence="2">
    <location>
        <begin position="1"/>
        <end position="23"/>
    </location>
</feature>
<dbReference type="EMBL" id="JABFAI010000132">
    <property type="protein sequence ID" value="KAF4953882.1"/>
    <property type="molecule type" value="Genomic_DNA"/>
</dbReference>
<dbReference type="InterPro" id="IPR045099">
    <property type="entry name" value="PITH1-like"/>
</dbReference>
<dbReference type="GO" id="GO:0005737">
    <property type="term" value="C:cytoplasm"/>
    <property type="evidence" value="ECO:0007669"/>
    <property type="project" value="UniProtKB-ARBA"/>
</dbReference>
<dbReference type="PANTHER" id="PTHR12175:SF1">
    <property type="entry name" value="PITH DOMAIN-CONTAINING PROTEIN 1"/>
    <property type="match status" value="1"/>
</dbReference>
<dbReference type="OrthoDB" id="2635at2759"/>
<evidence type="ECO:0000256" key="2">
    <source>
        <dbReference type="SAM" id="MobiDB-lite"/>
    </source>
</evidence>
<dbReference type="GO" id="GO:0005634">
    <property type="term" value="C:nucleus"/>
    <property type="evidence" value="ECO:0007669"/>
    <property type="project" value="TreeGrafter"/>
</dbReference>
<comment type="similarity">
    <text evidence="1">Belongs to the PITHD1 family.</text>
</comment>
<dbReference type="SUPFAM" id="SSF49785">
    <property type="entry name" value="Galactose-binding domain-like"/>
    <property type="match status" value="1"/>
</dbReference>
<gene>
    <name evidence="4" type="ORF">FGADI_5674</name>
</gene>
<organism evidence="4 5">
    <name type="scientific">Fusarium gaditjirri</name>
    <dbReference type="NCBI Taxonomy" id="282569"/>
    <lineage>
        <taxon>Eukaryota</taxon>
        <taxon>Fungi</taxon>
        <taxon>Dikarya</taxon>
        <taxon>Ascomycota</taxon>
        <taxon>Pezizomycotina</taxon>
        <taxon>Sordariomycetes</taxon>
        <taxon>Hypocreomycetidae</taxon>
        <taxon>Hypocreales</taxon>
        <taxon>Nectriaceae</taxon>
        <taxon>Fusarium</taxon>
        <taxon>Fusarium nisikadoi species complex</taxon>
    </lineage>
</organism>
<name>A0A8H4WXD0_9HYPO</name>
<proteinExistence type="inferred from homology"/>
<dbReference type="FunFam" id="2.60.120.470:FF:000003">
    <property type="entry name" value="DUF1000 domain protein (AFU_orthologue AFUA_1G09230)"/>
    <property type="match status" value="1"/>
</dbReference>
<evidence type="ECO:0000313" key="5">
    <source>
        <dbReference type="Proteomes" id="UP000604273"/>
    </source>
</evidence>
<accession>A0A8H4WXD0</accession>